<reference evidence="2 3" key="1">
    <citation type="submission" date="2023-07" db="EMBL/GenBank/DDBJ databases">
        <title>Nocardioides sp. nov WY-20 isolated from soil.</title>
        <authorList>
            <person name="Liu B."/>
            <person name="Wan Y."/>
        </authorList>
    </citation>
    <scope>NUCLEOTIDE SEQUENCE [LARGE SCALE GENOMIC DNA]</scope>
    <source>
        <strain evidence="2 3">WY-20</strain>
    </source>
</reference>
<evidence type="ECO:0000313" key="3">
    <source>
        <dbReference type="Proteomes" id="UP001233314"/>
    </source>
</evidence>
<evidence type="ECO:0000259" key="1">
    <source>
        <dbReference type="Pfam" id="PF12229"/>
    </source>
</evidence>
<name>A0ABT9B3G2_9ACTN</name>
<proteinExistence type="predicted"/>
<feature type="domain" description="YoaR-like putative peptidoglycan binding" evidence="1">
    <location>
        <begin position="79"/>
        <end position="186"/>
    </location>
</feature>
<sequence length="562" mass="59671">MGRRLGGGAVVLSVLLVGLLAGGLYAVAWAFAADRLPRGTTVAGVPLGGLAPAAARDRLEKEFAGHDRVAVTVAGATETFTAAQLGLHFDAAATVEEAGGGRSLDPRRLWDYYAGADEVAPVVEVDESALDQVVDGLEERHGRAPGEGAVRFVGGRAKAVPARVGLGLDRDATRAAIEAAYVAGEGATLPLTDVQPTIGDEEVTAALAEFARPAMSAPVTLVFDTQEVRLRPAQFAPALALVPKDGALVPQVDATRLKAAVDARLGDAGTPVDATVRLVHGVPRVVPGKPGVGYDPKDVTGPFLDVLTKSGAERRLAVQATVAKPQVTTAEARKWGIREKVSTFTTYYPHTDYRNINIPRALSLIDGTVLAPGETFSLNDTVGERTKANGFVEGYVIDGGEITTALGGGVSQVATTTFNAAFFAGLKDVQHKPHSLYFDRYPVGREATVAWPYVDLKFQNDTPYGILIETHVQKSTPSSSGVVTVSMWSTKFWDISATTSGRYNVVEPGSRVSKAPDCEPQEPNTGFDIDVYRHFRRNGEEVRVEKMHTHYDSADKVTCTSP</sequence>
<dbReference type="PANTHER" id="PTHR35788:SF1">
    <property type="entry name" value="EXPORTED PROTEIN"/>
    <property type="match status" value="1"/>
</dbReference>
<dbReference type="InterPro" id="IPR052913">
    <property type="entry name" value="Glycopeptide_resist_protein"/>
</dbReference>
<comment type="caution">
    <text evidence="2">The sequence shown here is derived from an EMBL/GenBank/DDBJ whole genome shotgun (WGS) entry which is preliminary data.</text>
</comment>
<dbReference type="PANTHER" id="PTHR35788">
    <property type="entry name" value="EXPORTED PROTEIN-RELATED"/>
    <property type="match status" value="1"/>
</dbReference>
<dbReference type="InterPro" id="IPR022029">
    <property type="entry name" value="YoaR-like_PG-bd"/>
</dbReference>
<dbReference type="EMBL" id="JAUQTA010000001">
    <property type="protein sequence ID" value="MDO7868920.1"/>
    <property type="molecule type" value="Genomic_DNA"/>
</dbReference>
<keyword evidence="3" id="KW-1185">Reference proteome</keyword>
<dbReference type="Pfam" id="PF12229">
    <property type="entry name" value="PG_binding_4"/>
    <property type="match status" value="1"/>
</dbReference>
<organism evidence="2 3">
    <name type="scientific">Nocardioides jiangxiensis</name>
    <dbReference type="NCBI Taxonomy" id="3064524"/>
    <lineage>
        <taxon>Bacteria</taxon>
        <taxon>Bacillati</taxon>
        <taxon>Actinomycetota</taxon>
        <taxon>Actinomycetes</taxon>
        <taxon>Propionibacteriales</taxon>
        <taxon>Nocardioidaceae</taxon>
        <taxon>Nocardioides</taxon>
    </lineage>
</organism>
<protein>
    <submittedName>
        <fullName evidence="2">VanW family protein</fullName>
    </submittedName>
</protein>
<dbReference type="Pfam" id="PF04294">
    <property type="entry name" value="VanW"/>
    <property type="match status" value="1"/>
</dbReference>
<gene>
    <name evidence="2" type="ORF">Q5722_11120</name>
</gene>
<dbReference type="InterPro" id="IPR007391">
    <property type="entry name" value="Vancomycin_resist_VanW"/>
</dbReference>
<evidence type="ECO:0000313" key="2">
    <source>
        <dbReference type="EMBL" id="MDO7868920.1"/>
    </source>
</evidence>
<dbReference type="RefSeq" id="WP_305028276.1">
    <property type="nucleotide sequence ID" value="NZ_JAUQTA010000001.1"/>
</dbReference>
<accession>A0ABT9B3G2</accession>
<dbReference type="Proteomes" id="UP001233314">
    <property type="component" value="Unassembled WGS sequence"/>
</dbReference>